<evidence type="ECO:0000256" key="1">
    <source>
        <dbReference type="SAM" id="MobiDB-lite"/>
    </source>
</evidence>
<evidence type="ECO:0000313" key="3">
    <source>
        <dbReference type="EMBL" id="EMP30288.1"/>
    </source>
</evidence>
<dbReference type="PANTHER" id="PTHR47595">
    <property type="entry name" value="HEAT SHOCK 70 KDA PROTEIN 14"/>
    <property type="match status" value="1"/>
</dbReference>
<dbReference type="Pfam" id="PF13837">
    <property type="entry name" value="Myb_DNA-bind_4"/>
    <property type="match status" value="1"/>
</dbReference>
<accession>M7BDS0</accession>
<feature type="domain" description="Myb/SANT-like DNA-binding" evidence="2">
    <location>
        <begin position="10"/>
        <end position="96"/>
    </location>
</feature>
<reference evidence="4" key="1">
    <citation type="journal article" date="2013" name="Nat. Genet.">
        <title>The draft genomes of soft-shell turtle and green sea turtle yield insights into the development and evolution of the turtle-specific body plan.</title>
        <authorList>
            <person name="Wang Z."/>
            <person name="Pascual-Anaya J."/>
            <person name="Zadissa A."/>
            <person name="Li W."/>
            <person name="Niimura Y."/>
            <person name="Huang Z."/>
            <person name="Li C."/>
            <person name="White S."/>
            <person name="Xiong Z."/>
            <person name="Fang D."/>
            <person name="Wang B."/>
            <person name="Ming Y."/>
            <person name="Chen Y."/>
            <person name="Zheng Y."/>
            <person name="Kuraku S."/>
            <person name="Pignatelli M."/>
            <person name="Herrero J."/>
            <person name="Beal K."/>
            <person name="Nozawa M."/>
            <person name="Li Q."/>
            <person name="Wang J."/>
            <person name="Zhang H."/>
            <person name="Yu L."/>
            <person name="Shigenobu S."/>
            <person name="Wang J."/>
            <person name="Liu J."/>
            <person name="Flicek P."/>
            <person name="Searle S."/>
            <person name="Wang J."/>
            <person name="Kuratani S."/>
            <person name="Yin Y."/>
            <person name="Aken B."/>
            <person name="Zhang G."/>
            <person name="Irie N."/>
        </authorList>
    </citation>
    <scope>NUCLEOTIDE SEQUENCE [LARGE SCALE GENOMIC DNA]</scope>
</reference>
<organism evidence="3 4">
    <name type="scientific">Chelonia mydas</name>
    <name type="common">Green sea-turtle</name>
    <name type="synonym">Chelonia agassizi</name>
    <dbReference type="NCBI Taxonomy" id="8469"/>
    <lineage>
        <taxon>Eukaryota</taxon>
        <taxon>Metazoa</taxon>
        <taxon>Chordata</taxon>
        <taxon>Craniata</taxon>
        <taxon>Vertebrata</taxon>
        <taxon>Euteleostomi</taxon>
        <taxon>Archelosauria</taxon>
        <taxon>Testudinata</taxon>
        <taxon>Testudines</taxon>
        <taxon>Cryptodira</taxon>
        <taxon>Durocryptodira</taxon>
        <taxon>Americhelydia</taxon>
        <taxon>Chelonioidea</taxon>
        <taxon>Cheloniidae</taxon>
        <taxon>Chelonia</taxon>
    </lineage>
</organism>
<dbReference type="PANTHER" id="PTHR47595:SF1">
    <property type="entry name" value="MYB_SANT-LIKE DNA-BINDING DOMAIN-CONTAINING PROTEIN"/>
    <property type="match status" value="1"/>
</dbReference>
<dbReference type="Gene3D" id="1.10.10.60">
    <property type="entry name" value="Homeodomain-like"/>
    <property type="match status" value="1"/>
</dbReference>
<feature type="compositionally biased region" description="Polar residues" evidence="1">
    <location>
        <begin position="103"/>
        <end position="117"/>
    </location>
</feature>
<gene>
    <name evidence="3" type="ORF">UY3_12613</name>
</gene>
<evidence type="ECO:0000313" key="4">
    <source>
        <dbReference type="Proteomes" id="UP000031443"/>
    </source>
</evidence>
<dbReference type="InterPro" id="IPR044822">
    <property type="entry name" value="Myb_DNA-bind_4"/>
</dbReference>
<protein>
    <recommendedName>
        <fullName evidence="2">Myb/SANT-like DNA-binding domain-containing protein</fullName>
    </recommendedName>
</protein>
<sequence>MPPSARRSPVWSNGEVQDLISVWREEVVQSQLHSSRRNYGTFWQISRDMLERDHDRDALQCRIKVKELRNAYRKAHKAKSRSSAAPSTCHFYKELDVILGGDPTSTPRTTMDTSEPSATRHREEEESGSKGAKGGRHPGIPRSMQPGAALKPGAGRRRKAGARVLREEDTPESLEACSQELLSSQEEGSQSRLLVLGEGQTPEEVPGKRLLFWEGSNLVRALGGGGLGLHACLDAE</sequence>
<feature type="compositionally biased region" description="Basic and acidic residues" evidence="1">
    <location>
        <begin position="118"/>
        <end position="128"/>
    </location>
</feature>
<proteinExistence type="predicted"/>
<evidence type="ECO:0000259" key="2">
    <source>
        <dbReference type="Pfam" id="PF13837"/>
    </source>
</evidence>
<name>M7BDS0_CHEMY</name>
<feature type="compositionally biased region" description="Low complexity" evidence="1">
    <location>
        <begin position="173"/>
        <end position="189"/>
    </location>
</feature>
<dbReference type="AlphaFoldDB" id="M7BDS0"/>
<dbReference type="Proteomes" id="UP000031443">
    <property type="component" value="Unassembled WGS sequence"/>
</dbReference>
<dbReference type="EMBL" id="KB550905">
    <property type="protein sequence ID" value="EMP30288.1"/>
    <property type="molecule type" value="Genomic_DNA"/>
</dbReference>
<feature type="region of interest" description="Disordered" evidence="1">
    <location>
        <begin position="100"/>
        <end position="189"/>
    </location>
</feature>
<keyword evidence="4" id="KW-1185">Reference proteome</keyword>